<dbReference type="InterPro" id="IPR039417">
    <property type="entry name" value="Peptidase_C1A_papain-like"/>
</dbReference>
<evidence type="ECO:0000256" key="1">
    <source>
        <dbReference type="ARBA" id="ARBA00008455"/>
    </source>
</evidence>
<name>B4N5U5_DROWI</name>
<dbReference type="Proteomes" id="UP000007798">
    <property type="component" value="Unassembled WGS sequence"/>
</dbReference>
<dbReference type="HOGENOM" id="CLU_012184_1_2_1"/>
<dbReference type="OMA" id="QQGMCLP"/>
<dbReference type="KEGG" id="dwi:6646063"/>
<dbReference type="SUPFAM" id="SSF54001">
    <property type="entry name" value="Cysteine proteinases"/>
    <property type="match status" value="1"/>
</dbReference>
<keyword evidence="5" id="KW-0378">Hydrolase</keyword>
<dbReference type="PhylomeDB" id="B4N5U5"/>
<dbReference type="GO" id="GO:0008234">
    <property type="term" value="F:cysteine-type peptidase activity"/>
    <property type="evidence" value="ECO:0007669"/>
    <property type="project" value="InterPro"/>
</dbReference>
<comment type="similarity">
    <text evidence="1">Belongs to the peptidase C1 family.</text>
</comment>
<evidence type="ECO:0000313" key="5">
    <source>
        <dbReference type="EMBL" id="EDW79734.1"/>
    </source>
</evidence>
<dbReference type="Gene3D" id="3.90.70.10">
    <property type="entry name" value="Cysteine proteinases"/>
    <property type="match status" value="1"/>
</dbReference>
<sequence>MLKLVFSILVGFVIGGYGFNHGADLTAFEAYVKAFNKTYATTSAGTFANYYYIYNRNQVNQHNAQQDRNRTTYREAVNQFSDIRLIQFAALLPKAVYPTVSHASTAIDTTDPVSEIDIISDLGMNVTVANQGTNCSSSWAYAAAKSIEIMNAIQTGNLNPLTLSAQELLDCAGMGTACTTQVPQIAFDYLTQYSNLLTDVEEYPNNNTLKTQGMCLPDQISTGVQLATYATIAEGDDVSLQRFVSNNIPVIVEYNPATFGFMQYSSGVYVPPTRIRTTSSQFLVVVGYGHDTDTGLDYWNCLNSFGTTWGENGYIRIIRSDKYPLAKNAIFPNTF</sequence>
<reference evidence="5 6" key="1">
    <citation type="journal article" date="2007" name="Nature">
        <title>Evolution of genes and genomes on the Drosophila phylogeny.</title>
        <authorList>
            <consortium name="Drosophila 12 Genomes Consortium"/>
            <person name="Clark A.G."/>
            <person name="Eisen M.B."/>
            <person name="Smith D.R."/>
            <person name="Bergman C.M."/>
            <person name="Oliver B."/>
            <person name="Markow T.A."/>
            <person name="Kaufman T.C."/>
            <person name="Kellis M."/>
            <person name="Gelbart W."/>
            <person name="Iyer V.N."/>
            <person name="Pollard D.A."/>
            <person name="Sackton T.B."/>
            <person name="Larracuente A.M."/>
            <person name="Singh N.D."/>
            <person name="Abad J.P."/>
            <person name="Abt D.N."/>
            <person name="Adryan B."/>
            <person name="Aguade M."/>
            <person name="Akashi H."/>
            <person name="Anderson W.W."/>
            <person name="Aquadro C.F."/>
            <person name="Ardell D.H."/>
            <person name="Arguello R."/>
            <person name="Artieri C.G."/>
            <person name="Barbash D.A."/>
            <person name="Barker D."/>
            <person name="Barsanti P."/>
            <person name="Batterham P."/>
            <person name="Batzoglou S."/>
            <person name="Begun D."/>
            <person name="Bhutkar A."/>
            <person name="Blanco E."/>
            <person name="Bosak S.A."/>
            <person name="Bradley R.K."/>
            <person name="Brand A.D."/>
            <person name="Brent M.R."/>
            <person name="Brooks A.N."/>
            <person name="Brown R.H."/>
            <person name="Butlin R.K."/>
            <person name="Caggese C."/>
            <person name="Calvi B.R."/>
            <person name="Bernardo de Carvalho A."/>
            <person name="Caspi A."/>
            <person name="Castrezana S."/>
            <person name="Celniker S.E."/>
            <person name="Chang J.L."/>
            <person name="Chapple C."/>
            <person name="Chatterji S."/>
            <person name="Chinwalla A."/>
            <person name="Civetta A."/>
            <person name="Clifton S.W."/>
            <person name="Comeron J.M."/>
            <person name="Costello J.C."/>
            <person name="Coyne J.A."/>
            <person name="Daub J."/>
            <person name="David R.G."/>
            <person name="Delcher A.L."/>
            <person name="Delehaunty K."/>
            <person name="Do C.B."/>
            <person name="Ebling H."/>
            <person name="Edwards K."/>
            <person name="Eickbush T."/>
            <person name="Evans J.D."/>
            <person name="Filipski A."/>
            <person name="Findeiss S."/>
            <person name="Freyhult E."/>
            <person name="Fulton L."/>
            <person name="Fulton R."/>
            <person name="Garcia A.C."/>
            <person name="Gardiner A."/>
            <person name="Garfield D.A."/>
            <person name="Garvin B.E."/>
            <person name="Gibson G."/>
            <person name="Gilbert D."/>
            <person name="Gnerre S."/>
            <person name="Godfrey J."/>
            <person name="Good R."/>
            <person name="Gotea V."/>
            <person name="Gravely B."/>
            <person name="Greenberg A.J."/>
            <person name="Griffiths-Jones S."/>
            <person name="Gross S."/>
            <person name="Guigo R."/>
            <person name="Gustafson E.A."/>
            <person name="Haerty W."/>
            <person name="Hahn M.W."/>
            <person name="Halligan D.L."/>
            <person name="Halpern A.L."/>
            <person name="Halter G.M."/>
            <person name="Han M.V."/>
            <person name="Heger A."/>
            <person name="Hillier L."/>
            <person name="Hinrichs A.S."/>
            <person name="Holmes I."/>
            <person name="Hoskins R.A."/>
            <person name="Hubisz M.J."/>
            <person name="Hultmark D."/>
            <person name="Huntley M.A."/>
            <person name="Jaffe D.B."/>
            <person name="Jagadeeshan S."/>
            <person name="Jeck W.R."/>
            <person name="Johnson J."/>
            <person name="Jones C.D."/>
            <person name="Jordan W.C."/>
            <person name="Karpen G.H."/>
            <person name="Kataoka E."/>
            <person name="Keightley P.D."/>
            <person name="Kheradpour P."/>
            <person name="Kirkness E.F."/>
            <person name="Koerich L.B."/>
            <person name="Kristiansen K."/>
            <person name="Kudrna D."/>
            <person name="Kulathinal R.J."/>
            <person name="Kumar S."/>
            <person name="Kwok R."/>
            <person name="Lander E."/>
            <person name="Langley C.H."/>
            <person name="Lapoint R."/>
            <person name="Lazzaro B.P."/>
            <person name="Lee S.J."/>
            <person name="Levesque L."/>
            <person name="Li R."/>
            <person name="Lin C.F."/>
            <person name="Lin M.F."/>
            <person name="Lindblad-Toh K."/>
            <person name="Llopart A."/>
            <person name="Long M."/>
            <person name="Low L."/>
            <person name="Lozovsky E."/>
            <person name="Lu J."/>
            <person name="Luo M."/>
            <person name="Machado C.A."/>
            <person name="Makalowski W."/>
            <person name="Marzo M."/>
            <person name="Matsuda M."/>
            <person name="Matzkin L."/>
            <person name="McAllister B."/>
            <person name="McBride C.S."/>
            <person name="McKernan B."/>
            <person name="McKernan K."/>
            <person name="Mendez-Lago M."/>
            <person name="Minx P."/>
            <person name="Mollenhauer M.U."/>
            <person name="Montooth K."/>
            <person name="Mount S.M."/>
            <person name="Mu X."/>
            <person name="Myers E."/>
            <person name="Negre B."/>
            <person name="Newfeld S."/>
            <person name="Nielsen R."/>
            <person name="Noor M.A."/>
            <person name="O'Grady P."/>
            <person name="Pachter L."/>
            <person name="Papaceit M."/>
            <person name="Parisi M.J."/>
            <person name="Parisi M."/>
            <person name="Parts L."/>
            <person name="Pedersen J.S."/>
            <person name="Pesole G."/>
            <person name="Phillippy A.M."/>
            <person name="Ponting C.P."/>
            <person name="Pop M."/>
            <person name="Porcelli D."/>
            <person name="Powell J.R."/>
            <person name="Prohaska S."/>
            <person name="Pruitt K."/>
            <person name="Puig M."/>
            <person name="Quesneville H."/>
            <person name="Ram K.R."/>
            <person name="Rand D."/>
            <person name="Rasmussen M.D."/>
            <person name="Reed L.K."/>
            <person name="Reenan R."/>
            <person name="Reily A."/>
            <person name="Remington K.A."/>
            <person name="Rieger T.T."/>
            <person name="Ritchie M.G."/>
            <person name="Robin C."/>
            <person name="Rogers Y.H."/>
            <person name="Rohde C."/>
            <person name="Rozas J."/>
            <person name="Rubenfield M.J."/>
            <person name="Ruiz A."/>
            <person name="Russo S."/>
            <person name="Salzberg S.L."/>
            <person name="Sanchez-Gracia A."/>
            <person name="Saranga D.J."/>
            <person name="Sato H."/>
            <person name="Schaeffer S.W."/>
            <person name="Schatz M.C."/>
            <person name="Schlenke T."/>
            <person name="Schwartz R."/>
            <person name="Segarra C."/>
            <person name="Singh R.S."/>
            <person name="Sirot L."/>
            <person name="Sirota M."/>
            <person name="Sisneros N.B."/>
            <person name="Smith C.D."/>
            <person name="Smith T.F."/>
            <person name="Spieth J."/>
            <person name="Stage D.E."/>
            <person name="Stark A."/>
            <person name="Stephan W."/>
            <person name="Strausberg R.L."/>
            <person name="Strempel S."/>
            <person name="Sturgill D."/>
            <person name="Sutton G."/>
            <person name="Sutton G.G."/>
            <person name="Tao W."/>
            <person name="Teichmann S."/>
            <person name="Tobari Y.N."/>
            <person name="Tomimura Y."/>
            <person name="Tsolas J.M."/>
            <person name="Valente V.L."/>
            <person name="Venter E."/>
            <person name="Venter J.C."/>
            <person name="Vicario S."/>
            <person name="Vieira F.G."/>
            <person name="Vilella A.J."/>
            <person name="Villasante A."/>
            <person name="Walenz B."/>
            <person name="Wang J."/>
            <person name="Wasserman M."/>
            <person name="Watts T."/>
            <person name="Wilson D."/>
            <person name="Wilson R.K."/>
            <person name="Wing R.A."/>
            <person name="Wolfner M.F."/>
            <person name="Wong A."/>
            <person name="Wong G.K."/>
            <person name="Wu C.I."/>
            <person name="Wu G."/>
            <person name="Yamamoto D."/>
            <person name="Yang H.P."/>
            <person name="Yang S.P."/>
            <person name="Yorke J.A."/>
            <person name="Yoshida K."/>
            <person name="Zdobnov E."/>
            <person name="Zhang P."/>
            <person name="Zhang Y."/>
            <person name="Zimin A.V."/>
            <person name="Baldwin J."/>
            <person name="Abdouelleil A."/>
            <person name="Abdulkadir J."/>
            <person name="Abebe A."/>
            <person name="Abera B."/>
            <person name="Abreu J."/>
            <person name="Acer S.C."/>
            <person name="Aftuck L."/>
            <person name="Alexander A."/>
            <person name="An P."/>
            <person name="Anderson E."/>
            <person name="Anderson S."/>
            <person name="Arachi H."/>
            <person name="Azer M."/>
            <person name="Bachantsang P."/>
            <person name="Barry A."/>
            <person name="Bayul T."/>
            <person name="Berlin A."/>
            <person name="Bessette D."/>
            <person name="Bloom T."/>
            <person name="Blye J."/>
            <person name="Boguslavskiy L."/>
            <person name="Bonnet C."/>
            <person name="Boukhgalter B."/>
            <person name="Bourzgui I."/>
            <person name="Brown A."/>
            <person name="Cahill P."/>
            <person name="Channer S."/>
            <person name="Cheshatsang Y."/>
            <person name="Chuda L."/>
            <person name="Citroen M."/>
            <person name="Collymore A."/>
            <person name="Cooke P."/>
            <person name="Costello M."/>
            <person name="D'Aco K."/>
            <person name="Daza R."/>
            <person name="De Haan G."/>
            <person name="DeGray S."/>
            <person name="DeMaso C."/>
            <person name="Dhargay N."/>
            <person name="Dooley K."/>
            <person name="Dooley E."/>
            <person name="Doricent M."/>
            <person name="Dorje P."/>
            <person name="Dorjee K."/>
            <person name="Dupes A."/>
            <person name="Elong R."/>
            <person name="Falk J."/>
            <person name="Farina A."/>
            <person name="Faro S."/>
            <person name="Ferguson D."/>
            <person name="Fisher S."/>
            <person name="Foley C.D."/>
            <person name="Franke A."/>
            <person name="Friedrich D."/>
            <person name="Gadbois L."/>
            <person name="Gearin G."/>
            <person name="Gearin C.R."/>
            <person name="Giannoukos G."/>
            <person name="Goode T."/>
            <person name="Graham J."/>
            <person name="Grandbois E."/>
            <person name="Grewal S."/>
            <person name="Gyaltsen K."/>
            <person name="Hafez N."/>
            <person name="Hagos B."/>
            <person name="Hall J."/>
            <person name="Henson C."/>
            <person name="Hollinger A."/>
            <person name="Honan T."/>
            <person name="Huard M.D."/>
            <person name="Hughes L."/>
            <person name="Hurhula B."/>
            <person name="Husby M.E."/>
            <person name="Kamat A."/>
            <person name="Kanga B."/>
            <person name="Kashin S."/>
            <person name="Khazanovich D."/>
            <person name="Kisner P."/>
            <person name="Lance K."/>
            <person name="Lara M."/>
            <person name="Lee W."/>
            <person name="Lennon N."/>
            <person name="Letendre F."/>
            <person name="LeVine R."/>
            <person name="Lipovsky A."/>
            <person name="Liu X."/>
            <person name="Liu J."/>
            <person name="Liu S."/>
            <person name="Lokyitsang T."/>
            <person name="Lokyitsang Y."/>
            <person name="Lubonja R."/>
            <person name="Lui A."/>
            <person name="MacDonald P."/>
            <person name="Magnisalis V."/>
            <person name="Maru K."/>
            <person name="Matthews C."/>
            <person name="McCusker W."/>
            <person name="McDonough S."/>
            <person name="Mehta T."/>
            <person name="Meldrim J."/>
            <person name="Meneus L."/>
            <person name="Mihai O."/>
            <person name="Mihalev A."/>
            <person name="Mihova T."/>
            <person name="Mittelman R."/>
            <person name="Mlenga V."/>
            <person name="Montmayeur A."/>
            <person name="Mulrain L."/>
            <person name="Navidi A."/>
            <person name="Naylor J."/>
            <person name="Negash T."/>
            <person name="Nguyen T."/>
            <person name="Nguyen N."/>
            <person name="Nicol R."/>
            <person name="Norbu C."/>
            <person name="Norbu N."/>
            <person name="Novod N."/>
            <person name="O'Neill B."/>
            <person name="Osman S."/>
            <person name="Markiewicz E."/>
            <person name="Oyono O.L."/>
            <person name="Patti C."/>
            <person name="Phunkhang P."/>
            <person name="Pierre F."/>
            <person name="Priest M."/>
            <person name="Raghuraman S."/>
            <person name="Rege F."/>
            <person name="Reyes R."/>
            <person name="Rise C."/>
            <person name="Rogov P."/>
            <person name="Ross K."/>
            <person name="Ryan E."/>
            <person name="Settipalli S."/>
            <person name="Shea T."/>
            <person name="Sherpa N."/>
            <person name="Shi L."/>
            <person name="Shih D."/>
            <person name="Sparrow T."/>
            <person name="Spaulding J."/>
            <person name="Stalker J."/>
            <person name="Stange-Thomann N."/>
            <person name="Stavropoulos S."/>
            <person name="Stone C."/>
            <person name="Strader C."/>
            <person name="Tesfaye S."/>
            <person name="Thomson T."/>
            <person name="Thoulutsang Y."/>
            <person name="Thoulutsang D."/>
            <person name="Topham K."/>
            <person name="Topping I."/>
            <person name="Tsamla T."/>
            <person name="Vassiliev H."/>
            <person name="Vo A."/>
            <person name="Wangchuk T."/>
            <person name="Wangdi T."/>
            <person name="Weiand M."/>
            <person name="Wilkinson J."/>
            <person name="Wilson A."/>
            <person name="Yadav S."/>
            <person name="Young G."/>
            <person name="Yu Q."/>
            <person name="Zembek L."/>
            <person name="Zhong D."/>
            <person name="Zimmer A."/>
            <person name="Zwirko Z."/>
            <person name="Jaffe D.B."/>
            <person name="Alvarez P."/>
            <person name="Brockman W."/>
            <person name="Butler J."/>
            <person name="Chin C."/>
            <person name="Gnerre S."/>
            <person name="Grabherr M."/>
            <person name="Kleber M."/>
            <person name="Mauceli E."/>
            <person name="MacCallum I."/>
        </authorList>
    </citation>
    <scope>NUCLEOTIDE SEQUENCE [LARGE SCALE GENOMIC DNA]</scope>
    <source>
        <strain evidence="6">Tucson 14030-0811.24</strain>
    </source>
</reference>
<dbReference type="InterPro" id="IPR000668">
    <property type="entry name" value="Peptidase_C1A_C"/>
</dbReference>
<dbReference type="STRING" id="7260.B4N5U5"/>
<feature type="domain" description="Peptidase C1A papain C-terminal" evidence="3">
    <location>
        <begin position="112"/>
        <end position="333"/>
    </location>
</feature>
<evidence type="ECO:0000259" key="3">
    <source>
        <dbReference type="SMART" id="SM00645"/>
    </source>
</evidence>
<feature type="chain" id="PRO_5018587258" evidence="2">
    <location>
        <begin position="19"/>
        <end position="335"/>
    </location>
</feature>
<dbReference type="InterPro" id="IPR038765">
    <property type="entry name" value="Papain-like_cys_pep_sf"/>
</dbReference>
<dbReference type="Pfam" id="PF00112">
    <property type="entry name" value="Peptidase_C1"/>
    <property type="match status" value="1"/>
</dbReference>
<dbReference type="EC" id="3.4.-.-" evidence="5"/>
<dbReference type="CDD" id="cd02248">
    <property type="entry name" value="Peptidase_C1A"/>
    <property type="match status" value="1"/>
</dbReference>
<evidence type="ECO:0000259" key="4">
    <source>
        <dbReference type="SMART" id="SM00848"/>
    </source>
</evidence>
<dbReference type="SMART" id="SM00848">
    <property type="entry name" value="Inhibitor_I29"/>
    <property type="match status" value="1"/>
</dbReference>
<dbReference type="InterPro" id="IPR013201">
    <property type="entry name" value="Prot_inhib_I29"/>
</dbReference>
<dbReference type="PANTHER" id="PTHR12411">
    <property type="entry name" value="CYSTEINE PROTEASE FAMILY C1-RELATED"/>
    <property type="match status" value="1"/>
</dbReference>
<dbReference type="eggNOG" id="KOG1543">
    <property type="taxonomic scope" value="Eukaryota"/>
</dbReference>
<feature type="signal peptide" evidence="2">
    <location>
        <begin position="1"/>
        <end position="18"/>
    </location>
</feature>
<keyword evidence="2" id="KW-0732">Signal</keyword>
<evidence type="ECO:0000313" key="6">
    <source>
        <dbReference type="Proteomes" id="UP000007798"/>
    </source>
</evidence>
<accession>B4N5U5</accession>
<proteinExistence type="inferred from homology"/>
<dbReference type="OrthoDB" id="387093at2759"/>
<dbReference type="AlphaFoldDB" id="B4N5U5"/>
<dbReference type="InParanoid" id="B4N5U5"/>
<dbReference type="InterPro" id="IPR013128">
    <property type="entry name" value="Peptidase_C1A"/>
</dbReference>
<organism evidence="5 6">
    <name type="scientific">Drosophila willistoni</name>
    <name type="common">Fruit fly</name>
    <dbReference type="NCBI Taxonomy" id="7260"/>
    <lineage>
        <taxon>Eukaryota</taxon>
        <taxon>Metazoa</taxon>
        <taxon>Ecdysozoa</taxon>
        <taxon>Arthropoda</taxon>
        <taxon>Hexapoda</taxon>
        <taxon>Insecta</taxon>
        <taxon>Pterygota</taxon>
        <taxon>Neoptera</taxon>
        <taxon>Endopterygota</taxon>
        <taxon>Diptera</taxon>
        <taxon>Brachycera</taxon>
        <taxon>Muscomorpha</taxon>
        <taxon>Ephydroidea</taxon>
        <taxon>Drosophilidae</taxon>
        <taxon>Drosophila</taxon>
        <taxon>Sophophora</taxon>
    </lineage>
</organism>
<evidence type="ECO:0000256" key="2">
    <source>
        <dbReference type="SAM" id="SignalP"/>
    </source>
</evidence>
<protein>
    <submittedName>
        <fullName evidence="5">Uncharacterized protein</fullName>
        <ecNumber evidence="5">3.4.-.-</ecNumber>
    </submittedName>
</protein>
<dbReference type="GO" id="GO:0006508">
    <property type="term" value="P:proteolysis"/>
    <property type="evidence" value="ECO:0007669"/>
    <property type="project" value="InterPro"/>
</dbReference>
<feature type="domain" description="Cathepsin propeptide inhibitor" evidence="4">
    <location>
        <begin position="28"/>
        <end position="88"/>
    </location>
</feature>
<gene>
    <name evidence="5" type="primary">Dwil\GK17940</name>
    <name evidence="5" type="ORF">Dwil_GK17940</name>
</gene>
<keyword evidence="6" id="KW-1185">Reference proteome</keyword>
<dbReference type="SMART" id="SM00645">
    <property type="entry name" value="Pept_C1"/>
    <property type="match status" value="1"/>
</dbReference>
<dbReference type="EMBL" id="CH964154">
    <property type="protein sequence ID" value="EDW79734.1"/>
    <property type="molecule type" value="Genomic_DNA"/>
</dbReference>